<dbReference type="GO" id="GO:0006043">
    <property type="term" value="P:glucosamine catabolic process"/>
    <property type="evidence" value="ECO:0007669"/>
    <property type="project" value="TreeGrafter"/>
</dbReference>
<protein>
    <recommendedName>
        <fullName evidence="4">Glucosamine-6-phosphate deaminase</fullName>
        <ecNumber evidence="4">3.5.99.6</ecNumber>
    </recommendedName>
    <alternativeName>
        <fullName evidence="4">GlcN6P deaminase</fullName>
        <shortName evidence="4">GNPDA</shortName>
    </alternativeName>
    <alternativeName>
        <fullName evidence="4">Glucosamine-6-phosphate isomerase</fullName>
    </alternativeName>
</protein>
<dbReference type="GO" id="GO:0004342">
    <property type="term" value="F:glucosamine-6-phosphate deaminase activity"/>
    <property type="evidence" value="ECO:0007669"/>
    <property type="project" value="UniProtKB-UniRule"/>
</dbReference>
<dbReference type="GO" id="GO:0006046">
    <property type="term" value="P:N-acetylglucosamine catabolic process"/>
    <property type="evidence" value="ECO:0007669"/>
    <property type="project" value="UniProtKB-UniRule"/>
</dbReference>
<dbReference type="GO" id="GO:0019262">
    <property type="term" value="P:N-acetylneuraminate catabolic process"/>
    <property type="evidence" value="ECO:0007669"/>
    <property type="project" value="UniProtKB-UniRule"/>
</dbReference>
<comment type="pathway">
    <text evidence="4">Amino-sugar metabolism; N-acetylneuraminate degradation; D-fructose 6-phosphate from N-acetylneuraminate: step 5/5.</text>
</comment>
<dbReference type="InterPro" id="IPR006148">
    <property type="entry name" value="Glc/Gal-6P_isomerase"/>
</dbReference>
<feature type="domain" description="Glucosamine/galactosamine-6-phosphate isomerase" evidence="5">
    <location>
        <begin position="13"/>
        <end position="227"/>
    </location>
</feature>
<feature type="active site" description="Proton acceptor; for ring-opening step" evidence="4">
    <location>
        <position position="137"/>
    </location>
</feature>
<dbReference type="GO" id="GO:0005975">
    <property type="term" value="P:carbohydrate metabolic process"/>
    <property type="evidence" value="ECO:0007669"/>
    <property type="project" value="InterPro"/>
</dbReference>
<dbReference type="NCBIfam" id="TIGR00502">
    <property type="entry name" value="nagB"/>
    <property type="match status" value="1"/>
</dbReference>
<comment type="function">
    <text evidence="4">Catalyzes the reversible isomerization-deamination of glucosamine 6-phosphate (GlcN6P) to form fructose 6-phosphate (Fru6P) and ammonium ion.</text>
</comment>
<evidence type="ECO:0000256" key="2">
    <source>
        <dbReference type="ARBA" id="ARBA00022801"/>
    </source>
</evidence>
<reference evidence="6" key="1">
    <citation type="submission" date="2020-10" db="EMBL/GenBank/DDBJ databases">
        <authorList>
            <person name="Gilroy R."/>
        </authorList>
    </citation>
    <scope>NUCLEOTIDE SEQUENCE</scope>
    <source>
        <strain evidence="6">ChiHjej12B11-7776</strain>
    </source>
</reference>
<evidence type="ECO:0000313" key="7">
    <source>
        <dbReference type="Proteomes" id="UP000886852"/>
    </source>
</evidence>
<dbReference type="Gene3D" id="3.40.50.1360">
    <property type="match status" value="1"/>
</dbReference>
<dbReference type="GO" id="GO:0042802">
    <property type="term" value="F:identical protein binding"/>
    <property type="evidence" value="ECO:0007669"/>
    <property type="project" value="TreeGrafter"/>
</dbReference>
<evidence type="ECO:0000256" key="4">
    <source>
        <dbReference type="HAMAP-Rule" id="MF_01241"/>
    </source>
</evidence>
<dbReference type="PANTHER" id="PTHR11280:SF5">
    <property type="entry name" value="GLUCOSAMINE-6-PHOSPHATE ISOMERASE"/>
    <property type="match status" value="1"/>
</dbReference>
<evidence type="ECO:0000313" key="6">
    <source>
        <dbReference type="EMBL" id="HIU91241.1"/>
    </source>
</evidence>
<dbReference type="PANTHER" id="PTHR11280">
    <property type="entry name" value="GLUCOSAMINE-6-PHOSPHATE ISOMERASE"/>
    <property type="match status" value="1"/>
</dbReference>
<feature type="active site" description="For ring-opening step" evidence="4">
    <location>
        <position position="135"/>
    </location>
</feature>
<comment type="caution">
    <text evidence="6">The sequence shown here is derived from an EMBL/GenBank/DDBJ whole genome shotgun (WGS) entry which is preliminary data.</text>
</comment>
<comment type="similarity">
    <text evidence="4">Belongs to the glucosamine/galactosamine-6-phosphate isomerase family. NagB subfamily.</text>
</comment>
<dbReference type="HAMAP" id="MF_01241">
    <property type="entry name" value="GlcN6P_deamin"/>
    <property type="match status" value="1"/>
</dbReference>
<dbReference type="Pfam" id="PF01182">
    <property type="entry name" value="Glucosamine_iso"/>
    <property type="match status" value="1"/>
</dbReference>
<feature type="active site" description="Proton acceptor; for enolization step" evidence="4">
    <location>
        <position position="67"/>
    </location>
</feature>
<dbReference type="GO" id="GO:0005737">
    <property type="term" value="C:cytoplasm"/>
    <property type="evidence" value="ECO:0007669"/>
    <property type="project" value="TreeGrafter"/>
</dbReference>
<accession>A0A9D1SQN9</accession>
<proteinExistence type="inferred from homology"/>
<name>A0A9D1SQN9_9BACT</name>
<sequence length="245" mass="26834">MKVLIVKDYEQMSRIAADIIADIVRRNPSAVLGLATGSTPVGMYKLLSQFVEEKKASFKKVRTVNLDEYVGLGAEHEQSFAHFMRTHLFDSVDVAPNNTHIPNGLADDPQSECDRYHRLLQQLPQDVQVLGLGSNGHIGFNEPDTPFDSTTHTVRLAESTVRDNARFFASREEVPQTAITMGISEIMNARKIIVLASGKNKAQAVKAMVEGEVTPACPASVLQNHADCTVIVDEDAASLLAGNYR</sequence>
<feature type="active site" description="For ring-opening step" evidence="4">
    <location>
        <position position="142"/>
    </location>
</feature>
<dbReference type="EMBL" id="DVOC01000076">
    <property type="protein sequence ID" value="HIU91241.1"/>
    <property type="molecule type" value="Genomic_DNA"/>
</dbReference>
<gene>
    <name evidence="4 6" type="primary">nagB</name>
    <name evidence="6" type="ORF">IAC72_04455</name>
</gene>
<reference evidence="6" key="2">
    <citation type="journal article" date="2021" name="PeerJ">
        <title>Extensive microbial diversity within the chicken gut microbiome revealed by metagenomics and culture.</title>
        <authorList>
            <person name="Gilroy R."/>
            <person name="Ravi A."/>
            <person name="Getino M."/>
            <person name="Pursley I."/>
            <person name="Horton D.L."/>
            <person name="Alikhan N.F."/>
            <person name="Baker D."/>
            <person name="Gharbi K."/>
            <person name="Hall N."/>
            <person name="Watson M."/>
            <person name="Adriaenssens E.M."/>
            <person name="Foster-Nyarko E."/>
            <person name="Jarju S."/>
            <person name="Secka A."/>
            <person name="Antonio M."/>
            <person name="Oren A."/>
            <person name="Chaudhuri R.R."/>
            <person name="La Ragione R."/>
            <person name="Hildebrand F."/>
            <person name="Pallen M.J."/>
        </authorList>
    </citation>
    <scope>NUCLEOTIDE SEQUENCE</scope>
    <source>
        <strain evidence="6">ChiHjej12B11-7776</strain>
    </source>
</reference>
<evidence type="ECO:0000256" key="3">
    <source>
        <dbReference type="ARBA" id="ARBA00023277"/>
    </source>
</evidence>
<comment type="catalytic activity">
    <reaction evidence="1 4">
        <text>alpha-D-glucosamine 6-phosphate + H2O = beta-D-fructose 6-phosphate + NH4(+)</text>
        <dbReference type="Rhea" id="RHEA:12172"/>
        <dbReference type="ChEBI" id="CHEBI:15377"/>
        <dbReference type="ChEBI" id="CHEBI:28938"/>
        <dbReference type="ChEBI" id="CHEBI:57634"/>
        <dbReference type="ChEBI" id="CHEBI:75989"/>
        <dbReference type="EC" id="3.5.99.6"/>
    </reaction>
</comment>
<keyword evidence="3 4" id="KW-0119">Carbohydrate metabolism</keyword>
<dbReference type="InterPro" id="IPR037171">
    <property type="entry name" value="NagB/RpiA_transferase-like"/>
</dbReference>
<keyword evidence="2 4" id="KW-0378">Hydrolase</keyword>
<evidence type="ECO:0000259" key="5">
    <source>
        <dbReference type="Pfam" id="PF01182"/>
    </source>
</evidence>
<dbReference type="Proteomes" id="UP000886852">
    <property type="component" value="Unassembled WGS sequence"/>
</dbReference>
<comment type="caution">
    <text evidence="4">Lacks conserved residue(s) required for the propagation of feature annotation.</text>
</comment>
<dbReference type="AlphaFoldDB" id="A0A9D1SQN9"/>
<evidence type="ECO:0000256" key="1">
    <source>
        <dbReference type="ARBA" id="ARBA00000644"/>
    </source>
</evidence>
<dbReference type="InterPro" id="IPR004547">
    <property type="entry name" value="Glucosamine6P_isomerase"/>
</dbReference>
<dbReference type="SUPFAM" id="SSF100950">
    <property type="entry name" value="NagB/RpiA/CoA transferase-like"/>
    <property type="match status" value="1"/>
</dbReference>
<dbReference type="FunFam" id="3.40.50.1360:FF:000003">
    <property type="entry name" value="Glucosamine-6-phosphate deaminase"/>
    <property type="match status" value="1"/>
</dbReference>
<dbReference type="CDD" id="cd01399">
    <property type="entry name" value="GlcN6P_deaminase"/>
    <property type="match status" value="1"/>
</dbReference>
<dbReference type="EC" id="3.5.99.6" evidence="4"/>
<organism evidence="6 7">
    <name type="scientific">Candidatus Fimimonas merdipullorum</name>
    <dbReference type="NCBI Taxonomy" id="2840822"/>
    <lineage>
        <taxon>Bacteria</taxon>
        <taxon>Pseudomonadati</taxon>
        <taxon>Myxococcota</taxon>
        <taxon>Myxococcia</taxon>
        <taxon>Myxococcales</taxon>
        <taxon>Cystobacterineae</taxon>
        <taxon>Myxococcaceae</taxon>
        <taxon>Myxococcaceae incertae sedis</taxon>
        <taxon>Candidatus Fimimonas</taxon>
    </lineage>
</organism>